<evidence type="ECO:0000313" key="1">
    <source>
        <dbReference type="EMBL" id="QNE37149.1"/>
    </source>
</evidence>
<dbReference type="KEGG" id="lse:F1C12_19880"/>
<dbReference type="RefSeq" id="WP_185276555.1">
    <property type="nucleotide sequence ID" value="NZ_CP043641.1"/>
</dbReference>
<name>A0A7G6YF84_9MICO</name>
<dbReference type="Proteomes" id="UP000515511">
    <property type="component" value="Chromosome"/>
</dbReference>
<evidence type="ECO:0000313" key="2">
    <source>
        <dbReference type="Proteomes" id="UP000515511"/>
    </source>
</evidence>
<reference evidence="2" key="1">
    <citation type="submission" date="2019-09" db="EMBL/GenBank/DDBJ databases">
        <title>Antimicrobial potential of Antarctic Bacteria.</title>
        <authorList>
            <person name="Benaud N."/>
            <person name="Edwards R.J."/>
            <person name="Ferrari B.C."/>
        </authorList>
    </citation>
    <scope>NUCLEOTIDE SEQUENCE [LARGE SCALE GENOMIC DNA]</scope>
    <source>
        <strain evidence="2">INR9</strain>
    </source>
</reference>
<sequence>MAWRSSSFRIVILAFGVFVALVGGMFWAVGGAWNAAVRANATSFELRVTGSSTRTVDLHHATCVLRADGRIVVRNDPTSRIPAQIVADRQNGRFSTSISTGDGGMFISTAPFVLDGANVRFVATGGSFTDPRLSGERVEAQVAGSIPCTTDASGD</sequence>
<dbReference type="AlphaFoldDB" id="A0A7G6YF84"/>
<gene>
    <name evidence="1" type="ORF">F1C12_19880</name>
</gene>
<protein>
    <submittedName>
        <fullName evidence="1">Uncharacterized protein</fullName>
    </submittedName>
</protein>
<organism evidence="1 2">
    <name type="scientific">Leifsonia shinshuensis</name>
    <dbReference type="NCBI Taxonomy" id="150026"/>
    <lineage>
        <taxon>Bacteria</taxon>
        <taxon>Bacillati</taxon>
        <taxon>Actinomycetota</taxon>
        <taxon>Actinomycetes</taxon>
        <taxon>Micrococcales</taxon>
        <taxon>Microbacteriaceae</taxon>
        <taxon>Leifsonia</taxon>
    </lineage>
</organism>
<proteinExistence type="predicted"/>
<accession>A0A7G6YF84</accession>
<dbReference type="EMBL" id="CP043641">
    <property type="protein sequence ID" value="QNE37149.1"/>
    <property type="molecule type" value="Genomic_DNA"/>
</dbReference>